<organism evidence="5 6">
    <name type="scientific">Pteropus alecto</name>
    <name type="common">Black flying fox</name>
    <dbReference type="NCBI Taxonomy" id="9402"/>
    <lineage>
        <taxon>Eukaryota</taxon>
        <taxon>Metazoa</taxon>
        <taxon>Chordata</taxon>
        <taxon>Craniata</taxon>
        <taxon>Vertebrata</taxon>
        <taxon>Euteleostomi</taxon>
        <taxon>Mammalia</taxon>
        <taxon>Eutheria</taxon>
        <taxon>Laurasiatheria</taxon>
        <taxon>Chiroptera</taxon>
        <taxon>Yinpterochiroptera</taxon>
        <taxon>Pteropodoidea</taxon>
        <taxon>Pteropodidae</taxon>
        <taxon>Pteropodinae</taxon>
        <taxon>Pteropus</taxon>
    </lineage>
</organism>
<dbReference type="InterPro" id="IPR029047">
    <property type="entry name" value="HSP70_peptide-bd_sf"/>
</dbReference>
<dbReference type="Pfam" id="PF00012">
    <property type="entry name" value="HSP70"/>
    <property type="match status" value="1"/>
</dbReference>
<evidence type="ECO:0000256" key="4">
    <source>
        <dbReference type="SAM" id="MobiDB-lite"/>
    </source>
</evidence>
<name>L5JP41_PTEAL</name>
<comment type="similarity">
    <text evidence="1">Belongs to the heat shock protein 70 family.</text>
</comment>
<dbReference type="GO" id="GO:0005524">
    <property type="term" value="F:ATP binding"/>
    <property type="evidence" value="ECO:0007669"/>
    <property type="project" value="UniProtKB-KW"/>
</dbReference>
<gene>
    <name evidence="5" type="ORF">PAL_GLEAN10018670</name>
</gene>
<protein>
    <submittedName>
        <fullName evidence="5">Heat shock cognate 71 kDa protein</fullName>
    </submittedName>
</protein>
<accession>L5JP41</accession>
<keyword evidence="2" id="KW-0547">Nucleotide-binding</keyword>
<evidence type="ECO:0000256" key="2">
    <source>
        <dbReference type="ARBA" id="ARBA00022741"/>
    </source>
</evidence>
<sequence length="72" mass="7783">MTKENNLCGKFELTGIPPATQGVPQIEVTFNINASDILNVPSVDKSTRKENTITSTNNKSLSKEHREPGPGS</sequence>
<feature type="compositionally biased region" description="Basic and acidic residues" evidence="4">
    <location>
        <begin position="61"/>
        <end position="72"/>
    </location>
</feature>
<dbReference type="GO" id="GO:0140662">
    <property type="term" value="F:ATP-dependent protein folding chaperone"/>
    <property type="evidence" value="ECO:0007669"/>
    <property type="project" value="InterPro"/>
</dbReference>
<evidence type="ECO:0000256" key="1">
    <source>
        <dbReference type="ARBA" id="ARBA00007381"/>
    </source>
</evidence>
<dbReference type="Proteomes" id="UP000010552">
    <property type="component" value="Unassembled WGS sequence"/>
</dbReference>
<dbReference type="InParanoid" id="L5JP41"/>
<proteinExistence type="inferred from homology"/>
<dbReference type="SUPFAM" id="SSF100920">
    <property type="entry name" value="Heat shock protein 70kD (HSP70), peptide-binding domain"/>
    <property type="match status" value="1"/>
</dbReference>
<keyword evidence="3" id="KW-0067">ATP-binding</keyword>
<dbReference type="EMBL" id="KB031156">
    <property type="protein sequence ID" value="ELK00697.1"/>
    <property type="molecule type" value="Genomic_DNA"/>
</dbReference>
<evidence type="ECO:0000313" key="5">
    <source>
        <dbReference type="EMBL" id="ELK00697.1"/>
    </source>
</evidence>
<evidence type="ECO:0000313" key="6">
    <source>
        <dbReference type="Proteomes" id="UP000010552"/>
    </source>
</evidence>
<reference evidence="6" key="1">
    <citation type="journal article" date="2013" name="Science">
        <title>Comparative analysis of bat genomes provides insight into the evolution of flight and immunity.</title>
        <authorList>
            <person name="Zhang G."/>
            <person name="Cowled C."/>
            <person name="Shi Z."/>
            <person name="Huang Z."/>
            <person name="Bishop-Lilly K.A."/>
            <person name="Fang X."/>
            <person name="Wynne J.W."/>
            <person name="Xiong Z."/>
            <person name="Baker M.L."/>
            <person name="Zhao W."/>
            <person name="Tachedjian M."/>
            <person name="Zhu Y."/>
            <person name="Zhou P."/>
            <person name="Jiang X."/>
            <person name="Ng J."/>
            <person name="Yang L."/>
            <person name="Wu L."/>
            <person name="Xiao J."/>
            <person name="Feng Y."/>
            <person name="Chen Y."/>
            <person name="Sun X."/>
            <person name="Zhang Y."/>
            <person name="Marsh G.A."/>
            <person name="Crameri G."/>
            <person name="Broder C.C."/>
            <person name="Frey K.G."/>
            <person name="Wang L.F."/>
            <person name="Wang J."/>
        </authorList>
    </citation>
    <scope>NUCLEOTIDE SEQUENCE [LARGE SCALE GENOMIC DNA]</scope>
</reference>
<dbReference type="AlphaFoldDB" id="L5JP41"/>
<dbReference type="STRING" id="9402.L5JP41"/>
<evidence type="ECO:0000256" key="3">
    <source>
        <dbReference type="ARBA" id="ARBA00022840"/>
    </source>
</evidence>
<dbReference type="PANTHER" id="PTHR19375">
    <property type="entry name" value="HEAT SHOCK PROTEIN 70KDA"/>
    <property type="match status" value="1"/>
</dbReference>
<keyword evidence="6" id="KW-1185">Reference proteome</keyword>
<keyword evidence="5" id="KW-0346">Stress response</keyword>
<feature type="region of interest" description="Disordered" evidence="4">
    <location>
        <begin position="43"/>
        <end position="72"/>
    </location>
</feature>
<dbReference type="InterPro" id="IPR013126">
    <property type="entry name" value="Hsp_70_fam"/>
</dbReference>
<dbReference type="Gene3D" id="2.60.34.10">
    <property type="entry name" value="Substrate Binding Domain Of DNAk, Chain A, domain 1"/>
    <property type="match status" value="1"/>
</dbReference>